<sequence>MAVCHRCKGRCLMFASALFNNNNNDPDTPTFAMLNSSRKRPSSDFMDMDADFKEVFSPTKIDSCLSSPSVSDDVIDLSVSDRKRTHFCFDAMSVRSLQESLLSVSVPSVAKTKLESPVVRERSHSDSDTVIIAKRVTSDKTSFEDDSYKHLYKKRLLRKYTNECYSGATAITTTITDDDQAMHSNSSSRSDGGDNDDIKSLVSSKVVPAVAAVPSRHGVMISGIYAELRTNEAAMRRVLPSKGNCILPCAGRRLFENGQLTTKKTLDSNRTGLKAQSSSQWKSYKCAICTKAFGRSDMLTRHMRLHTGIKPYECHTCGQLFSRSDHLSTHKRTHTGEKPYHCPLCAYAASRKDLITRHVRTHNHLRKKNSWNKYFGVVQETTEHHICSTFVSVIRPVGSA</sequence>
<protein>
    <submittedName>
        <fullName evidence="14">Protein krueppel</fullName>
    </submittedName>
</protein>
<keyword evidence="3" id="KW-0677">Repeat</keyword>
<dbReference type="FunFam" id="3.30.160.60:FF:000395">
    <property type="entry name" value="zinc finger protein 513"/>
    <property type="match status" value="1"/>
</dbReference>
<reference evidence="12 13" key="2">
    <citation type="submission" date="2018-11" db="EMBL/GenBank/DDBJ databases">
        <authorList>
            <consortium name="Pathogen Informatics"/>
        </authorList>
    </citation>
    <scope>NUCLEOTIDE SEQUENCE [LARGE SCALE GENOMIC DNA]</scope>
</reference>
<name>A0A183IGB8_9BILA</name>
<dbReference type="InterPro" id="IPR036236">
    <property type="entry name" value="Znf_C2H2_sf"/>
</dbReference>
<dbReference type="GO" id="GO:0000978">
    <property type="term" value="F:RNA polymerase II cis-regulatory region sequence-specific DNA binding"/>
    <property type="evidence" value="ECO:0007669"/>
    <property type="project" value="TreeGrafter"/>
</dbReference>
<dbReference type="SMART" id="SM00355">
    <property type="entry name" value="ZnF_C2H2"/>
    <property type="match status" value="3"/>
</dbReference>
<evidence type="ECO:0000256" key="4">
    <source>
        <dbReference type="ARBA" id="ARBA00022771"/>
    </source>
</evidence>
<dbReference type="WBParaSite" id="SBAD_0000279201-mRNA-1">
    <property type="protein sequence ID" value="SBAD_0000279201-mRNA-1"/>
    <property type="gene ID" value="SBAD_0000279201"/>
</dbReference>
<proteinExistence type="predicted"/>
<keyword evidence="4 10" id="KW-0863">Zinc-finger</keyword>
<organism evidence="14">
    <name type="scientific">Soboliphyme baturini</name>
    <dbReference type="NCBI Taxonomy" id="241478"/>
    <lineage>
        <taxon>Eukaryota</taxon>
        <taxon>Metazoa</taxon>
        <taxon>Ecdysozoa</taxon>
        <taxon>Nematoda</taxon>
        <taxon>Enoplea</taxon>
        <taxon>Dorylaimia</taxon>
        <taxon>Dioctophymatida</taxon>
        <taxon>Dioctophymatoidea</taxon>
        <taxon>Soboliphymatidae</taxon>
        <taxon>Soboliphyme</taxon>
    </lineage>
</organism>
<feature type="domain" description="C2H2-type" evidence="11">
    <location>
        <begin position="284"/>
        <end position="311"/>
    </location>
</feature>
<comment type="subcellular location">
    <subcellularLocation>
        <location evidence="1">Nucleus</location>
    </subcellularLocation>
</comment>
<keyword evidence="6" id="KW-0805">Transcription regulation</keyword>
<dbReference type="GO" id="GO:0008270">
    <property type="term" value="F:zinc ion binding"/>
    <property type="evidence" value="ECO:0007669"/>
    <property type="project" value="UniProtKB-KW"/>
</dbReference>
<dbReference type="FunFam" id="3.30.160.60:FF:000303">
    <property type="entry name" value="Zinc finger protein 41"/>
    <property type="match status" value="1"/>
</dbReference>
<keyword evidence="2" id="KW-0479">Metal-binding</keyword>
<dbReference type="Pfam" id="PF00096">
    <property type="entry name" value="zf-C2H2"/>
    <property type="match status" value="2"/>
</dbReference>
<evidence type="ECO:0000259" key="11">
    <source>
        <dbReference type="PROSITE" id="PS50157"/>
    </source>
</evidence>
<evidence type="ECO:0000256" key="9">
    <source>
        <dbReference type="ARBA" id="ARBA00023242"/>
    </source>
</evidence>
<dbReference type="AlphaFoldDB" id="A0A183IGB8"/>
<evidence type="ECO:0000256" key="10">
    <source>
        <dbReference type="PROSITE-ProRule" id="PRU00042"/>
    </source>
</evidence>
<evidence type="ECO:0000256" key="8">
    <source>
        <dbReference type="ARBA" id="ARBA00023163"/>
    </source>
</evidence>
<keyword evidence="9" id="KW-0539">Nucleus</keyword>
<keyword evidence="8" id="KW-0804">Transcription</keyword>
<feature type="domain" description="C2H2-type" evidence="11">
    <location>
        <begin position="312"/>
        <end position="339"/>
    </location>
</feature>
<dbReference type="SUPFAM" id="SSF57667">
    <property type="entry name" value="beta-beta-alpha zinc fingers"/>
    <property type="match status" value="2"/>
</dbReference>
<gene>
    <name evidence="12" type="ORF">SBAD_LOCUS2664</name>
</gene>
<dbReference type="Proteomes" id="UP000270296">
    <property type="component" value="Unassembled WGS sequence"/>
</dbReference>
<accession>A0A183IGB8</accession>
<dbReference type="InterPro" id="IPR013087">
    <property type="entry name" value="Znf_C2H2_type"/>
</dbReference>
<evidence type="ECO:0000256" key="2">
    <source>
        <dbReference type="ARBA" id="ARBA00022723"/>
    </source>
</evidence>
<dbReference type="GO" id="GO:0005634">
    <property type="term" value="C:nucleus"/>
    <property type="evidence" value="ECO:0007669"/>
    <property type="project" value="UniProtKB-SubCell"/>
</dbReference>
<dbReference type="PANTHER" id="PTHR23235:SF161">
    <property type="entry name" value="C2H2-TYPE DOMAIN-CONTAINING PROTEIN"/>
    <property type="match status" value="1"/>
</dbReference>
<dbReference type="EMBL" id="UZAM01007342">
    <property type="protein sequence ID" value="VDO98514.1"/>
    <property type="molecule type" value="Genomic_DNA"/>
</dbReference>
<evidence type="ECO:0000256" key="6">
    <source>
        <dbReference type="ARBA" id="ARBA00023015"/>
    </source>
</evidence>
<keyword evidence="7" id="KW-0238">DNA-binding</keyword>
<dbReference type="PANTHER" id="PTHR23235">
    <property type="entry name" value="KRUEPPEL-LIKE TRANSCRIPTION FACTOR"/>
    <property type="match status" value="1"/>
</dbReference>
<dbReference type="FunFam" id="3.30.160.60:FF:000787">
    <property type="entry name" value="Zinc finger protein 784"/>
    <property type="match status" value="1"/>
</dbReference>
<evidence type="ECO:0000256" key="7">
    <source>
        <dbReference type="ARBA" id="ARBA00023125"/>
    </source>
</evidence>
<keyword evidence="5" id="KW-0862">Zinc</keyword>
<dbReference type="PROSITE" id="PS50157">
    <property type="entry name" value="ZINC_FINGER_C2H2_2"/>
    <property type="match status" value="3"/>
</dbReference>
<feature type="domain" description="C2H2-type" evidence="11">
    <location>
        <begin position="340"/>
        <end position="367"/>
    </location>
</feature>
<reference evidence="14" key="1">
    <citation type="submission" date="2016-06" db="UniProtKB">
        <authorList>
            <consortium name="WormBaseParasite"/>
        </authorList>
    </citation>
    <scope>IDENTIFICATION</scope>
</reference>
<dbReference type="GO" id="GO:0000981">
    <property type="term" value="F:DNA-binding transcription factor activity, RNA polymerase II-specific"/>
    <property type="evidence" value="ECO:0007669"/>
    <property type="project" value="TreeGrafter"/>
</dbReference>
<dbReference type="Gene3D" id="3.30.160.60">
    <property type="entry name" value="Classic Zinc Finger"/>
    <property type="match status" value="3"/>
</dbReference>
<dbReference type="OrthoDB" id="10018191at2759"/>
<dbReference type="PROSITE" id="PS00028">
    <property type="entry name" value="ZINC_FINGER_C2H2_1"/>
    <property type="match status" value="2"/>
</dbReference>
<evidence type="ECO:0000256" key="5">
    <source>
        <dbReference type="ARBA" id="ARBA00022833"/>
    </source>
</evidence>
<evidence type="ECO:0000256" key="1">
    <source>
        <dbReference type="ARBA" id="ARBA00004123"/>
    </source>
</evidence>
<evidence type="ECO:0000313" key="13">
    <source>
        <dbReference type="Proteomes" id="UP000270296"/>
    </source>
</evidence>
<evidence type="ECO:0000256" key="3">
    <source>
        <dbReference type="ARBA" id="ARBA00022737"/>
    </source>
</evidence>
<keyword evidence="13" id="KW-1185">Reference proteome</keyword>
<evidence type="ECO:0000313" key="14">
    <source>
        <dbReference type="WBParaSite" id="SBAD_0000279201-mRNA-1"/>
    </source>
</evidence>
<evidence type="ECO:0000313" key="12">
    <source>
        <dbReference type="EMBL" id="VDO98514.1"/>
    </source>
</evidence>